<comment type="caution">
    <text evidence="2">The sequence shown here is derived from an EMBL/GenBank/DDBJ whole genome shotgun (WGS) entry which is preliminary data.</text>
</comment>
<evidence type="ECO:0000313" key="3">
    <source>
        <dbReference type="Proteomes" id="UP000256541"/>
    </source>
</evidence>
<evidence type="ECO:0000259" key="1">
    <source>
        <dbReference type="Pfam" id="PF09407"/>
    </source>
</evidence>
<reference evidence="2 3" key="1">
    <citation type="submission" date="2017-04" db="EMBL/GenBank/DDBJ databases">
        <title>Comparative genome analysis of Subtercola boreus.</title>
        <authorList>
            <person name="Cho Y.-J."/>
            <person name="Cho A."/>
            <person name="Kim O.-S."/>
            <person name="Lee J.-I."/>
        </authorList>
    </citation>
    <scope>NUCLEOTIDE SEQUENCE [LARGE SCALE GENOMIC DNA]</scope>
    <source>
        <strain evidence="2 3">P27479</strain>
    </source>
</reference>
<proteinExistence type="predicted"/>
<dbReference type="AlphaFoldDB" id="A0A3E0VTY7"/>
<dbReference type="RefSeq" id="WP_172582365.1">
    <property type="nucleotide sequence ID" value="NZ_NBXB01000034.1"/>
</dbReference>
<gene>
    <name evidence="2" type="ORF">B7R22_12545</name>
</gene>
<dbReference type="Proteomes" id="UP000256541">
    <property type="component" value="Unassembled WGS sequence"/>
</dbReference>
<evidence type="ECO:0000313" key="2">
    <source>
        <dbReference type="EMBL" id="RFA13494.1"/>
    </source>
</evidence>
<dbReference type="InterPro" id="IPR018547">
    <property type="entry name" value="AbiEi_C"/>
</dbReference>
<sequence>MDHVGAAGRLHLDFAGDRVRALRMDDRSLRRSQKQGSAVRVRRGVYASAAEWRSASSCDRHIAQIIAVAATRHGVVVGYESAAAFWGFPRLGHWPSEVQLVSRPGSGAHSRAGVREHRVALPDDDVVEVDGIRITTPARTLIDVARSGSTLDAVVMIDHALNPMVCHLPVTVEQRELLELAGDRVGRRGRSRVLAAIGASRVGSANPGETWGRLLIERFGMPEPCLQVQHVNPRGGFYYTDFEWPELSIIGEFDGRSKYLKPEYLGALTPGEAVVAEKIREDHLRLEGSRVVRWMFDGLRDPSRLRDILTAVGVPARRARESHARRA</sequence>
<dbReference type="EMBL" id="NBXB01000034">
    <property type="protein sequence ID" value="RFA13494.1"/>
    <property type="molecule type" value="Genomic_DNA"/>
</dbReference>
<accession>A0A3E0VTY7</accession>
<name>A0A3E0VTY7_9MICO</name>
<organism evidence="2 3">
    <name type="scientific">Subtercola boreus</name>
    <dbReference type="NCBI Taxonomy" id="120213"/>
    <lineage>
        <taxon>Bacteria</taxon>
        <taxon>Bacillati</taxon>
        <taxon>Actinomycetota</taxon>
        <taxon>Actinomycetes</taxon>
        <taxon>Micrococcales</taxon>
        <taxon>Microbacteriaceae</taxon>
        <taxon>Subtercola</taxon>
    </lineage>
</organism>
<protein>
    <recommendedName>
        <fullName evidence="1">AbiEi antitoxin C-terminal domain-containing protein</fullName>
    </recommendedName>
</protein>
<dbReference type="Pfam" id="PF09407">
    <property type="entry name" value="AbiEi_1"/>
    <property type="match status" value="1"/>
</dbReference>
<feature type="domain" description="AbiEi antitoxin C-terminal" evidence="1">
    <location>
        <begin position="75"/>
        <end position="172"/>
    </location>
</feature>